<evidence type="ECO:0000313" key="1">
    <source>
        <dbReference type="EMBL" id="GGZ83490.1"/>
    </source>
</evidence>
<reference evidence="1" key="2">
    <citation type="submission" date="2020-09" db="EMBL/GenBank/DDBJ databases">
        <authorList>
            <person name="Sun Q."/>
            <person name="Kim S."/>
        </authorList>
    </citation>
    <scope>NUCLEOTIDE SEQUENCE</scope>
    <source>
        <strain evidence="1">KCTC 12710</strain>
    </source>
</reference>
<proteinExistence type="predicted"/>
<protein>
    <submittedName>
        <fullName evidence="1">Uncharacterized protein</fullName>
    </submittedName>
</protein>
<dbReference type="EMBL" id="BMWZ01000004">
    <property type="protein sequence ID" value="GGZ83490.1"/>
    <property type="molecule type" value="Genomic_DNA"/>
</dbReference>
<evidence type="ECO:0000313" key="2">
    <source>
        <dbReference type="Proteomes" id="UP000636004"/>
    </source>
</evidence>
<gene>
    <name evidence="1" type="ORF">GCM10007028_21860</name>
</gene>
<accession>A0A918R5Y2</accession>
<dbReference type="AlphaFoldDB" id="A0A918R5Y2"/>
<comment type="caution">
    <text evidence="1">The sequence shown here is derived from an EMBL/GenBank/DDBJ whole genome shotgun (WGS) entry which is preliminary data.</text>
</comment>
<name>A0A918R5Y2_9FLAO</name>
<organism evidence="1 2">
    <name type="scientific">Algibacter mikhailovii</name>
    <dbReference type="NCBI Taxonomy" id="425498"/>
    <lineage>
        <taxon>Bacteria</taxon>
        <taxon>Pseudomonadati</taxon>
        <taxon>Bacteroidota</taxon>
        <taxon>Flavobacteriia</taxon>
        <taxon>Flavobacteriales</taxon>
        <taxon>Flavobacteriaceae</taxon>
        <taxon>Algibacter</taxon>
    </lineage>
</organism>
<sequence length="55" mass="6430">MAFTRKVKIDLVELADIVLGKLRDKFFRHNIGIKHVLIIHLKTEGDIDFLKMILL</sequence>
<reference evidence="1" key="1">
    <citation type="journal article" date="2014" name="Int. J. Syst. Evol. Microbiol.">
        <title>Complete genome sequence of Corynebacterium casei LMG S-19264T (=DSM 44701T), isolated from a smear-ripened cheese.</title>
        <authorList>
            <consortium name="US DOE Joint Genome Institute (JGI-PGF)"/>
            <person name="Walter F."/>
            <person name="Albersmeier A."/>
            <person name="Kalinowski J."/>
            <person name="Ruckert C."/>
        </authorList>
    </citation>
    <scope>NUCLEOTIDE SEQUENCE</scope>
    <source>
        <strain evidence="1">KCTC 12710</strain>
    </source>
</reference>
<keyword evidence="2" id="KW-1185">Reference proteome</keyword>
<dbReference type="Proteomes" id="UP000636004">
    <property type="component" value="Unassembled WGS sequence"/>
</dbReference>